<evidence type="ECO:0000313" key="1">
    <source>
        <dbReference type="EMBL" id="KAK3696070.1"/>
    </source>
</evidence>
<evidence type="ECO:0000313" key="2">
    <source>
        <dbReference type="Proteomes" id="UP001281147"/>
    </source>
</evidence>
<accession>A0ACC3MI61</accession>
<reference evidence="1" key="1">
    <citation type="submission" date="2023-07" db="EMBL/GenBank/DDBJ databases">
        <title>Black Yeasts Isolated from many extreme environments.</title>
        <authorList>
            <person name="Coleine C."/>
            <person name="Stajich J.E."/>
            <person name="Selbmann L."/>
        </authorList>
    </citation>
    <scope>NUCLEOTIDE SEQUENCE</scope>
    <source>
        <strain evidence="1">CCFEE 5714</strain>
    </source>
</reference>
<comment type="caution">
    <text evidence="1">The sequence shown here is derived from an EMBL/GenBank/DDBJ whole genome shotgun (WGS) entry which is preliminary data.</text>
</comment>
<dbReference type="Proteomes" id="UP001281147">
    <property type="component" value="Unassembled WGS sequence"/>
</dbReference>
<sequence length="313" mass="34172">MSGTSDSRTRSQSNAAAMSKLSEPLKALINAAHAKPNTLSASKHISSVYERVANEAGAKRVGFPAWLTASAAATFTMNSPDSLLELYSLVNREKFRQGRETQKHGVYTAELMREIGLKCIGLNGVPRTINCLGAFHSGLPTSIQSELAKRPARRSLSSNSINQTLERGNWMWDRIYHPFTDKLTAKLAQSHPDLPVFIIQGEYGALFSDPAEPKFDPELRPNVGRVLTSIFAVSVLRAQGGVGPQIVSHIFGLRKAFEDGTAEMEPIEGGQWLSTNEGSMWLIEQVDRIVAELGQGQGSNFASGHEKQPRAKL</sequence>
<name>A0ACC3MI61_9PEZI</name>
<protein>
    <submittedName>
        <fullName evidence="1">Uncharacterized protein</fullName>
    </submittedName>
</protein>
<dbReference type="EMBL" id="JAUTXU010000247">
    <property type="protein sequence ID" value="KAK3696070.1"/>
    <property type="molecule type" value="Genomic_DNA"/>
</dbReference>
<organism evidence="1 2">
    <name type="scientific">Vermiconidia calcicola</name>
    <dbReference type="NCBI Taxonomy" id="1690605"/>
    <lineage>
        <taxon>Eukaryota</taxon>
        <taxon>Fungi</taxon>
        <taxon>Dikarya</taxon>
        <taxon>Ascomycota</taxon>
        <taxon>Pezizomycotina</taxon>
        <taxon>Dothideomycetes</taxon>
        <taxon>Dothideomycetidae</taxon>
        <taxon>Mycosphaerellales</taxon>
        <taxon>Extremaceae</taxon>
        <taxon>Vermiconidia</taxon>
    </lineage>
</organism>
<proteinExistence type="predicted"/>
<keyword evidence="2" id="KW-1185">Reference proteome</keyword>
<gene>
    <name evidence="1" type="ORF">LTR37_018151</name>
</gene>